<reference evidence="1 2" key="1">
    <citation type="submission" date="2018-06" db="EMBL/GenBank/DDBJ databases">
        <authorList>
            <consortium name="Pathogen Informatics"/>
            <person name="Doyle S."/>
        </authorList>
    </citation>
    <scope>NUCLEOTIDE SEQUENCE [LARGE SCALE GENOMIC DNA]</scope>
    <source>
        <strain evidence="1 2">NCTC11388</strain>
    </source>
</reference>
<sequence length="220" mass="25691">MKILIPILTILFLLIFCKHDSVSMSTHVNIENNRNYDKKQSIEDSVEIFHDSLYVELQLNFTEISEEEFHVYKDKYSTSCVIDSSHFIQGSNMYITQDCKEICDTYLCEKNTDRKLLLPSGFDSGISTILLSPSCTQMIICSSYDGPDYSDYYENRAEMFVFNVTNGMGIRGIKPAFKYYSRKWSIEELTWVNEHTIALKVYEANRNTAQYKYLKRELSK</sequence>
<organism evidence="1 2">
    <name type="scientific">Sphingobacterium spiritivorum</name>
    <name type="common">Flavobacterium spiritivorum</name>
    <dbReference type="NCBI Taxonomy" id="258"/>
    <lineage>
        <taxon>Bacteria</taxon>
        <taxon>Pseudomonadati</taxon>
        <taxon>Bacteroidota</taxon>
        <taxon>Sphingobacteriia</taxon>
        <taxon>Sphingobacteriales</taxon>
        <taxon>Sphingobacteriaceae</taxon>
        <taxon>Sphingobacterium</taxon>
    </lineage>
</organism>
<proteinExistence type="predicted"/>
<evidence type="ECO:0000313" key="1">
    <source>
        <dbReference type="EMBL" id="SUJ04677.1"/>
    </source>
</evidence>
<dbReference type="EMBL" id="UGYW01000002">
    <property type="protein sequence ID" value="SUJ04677.1"/>
    <property type="molecule type" value="Genomic_DNA"/>
</dbReference>
<protein>
    <submittedName>
        <fullName evidence="1">Uncharacterized protein</fullName>
    </submittedName>
</protein>
<name>A0A380BPE2_SPHSI</name>
<accession>A0A380BPE2</accession>
<evidence type="ECO:0000313" key="2">
    <source>
        <dbReference type="Proteomes" id="UP000254893"/>
    </source>
</evidence>
<dbReference type="AlphaFoldDB" id="A0A380BPE2"/>
<dbReference type="Proteomes" id="UP000254893">
    <property type="component" value="Unassembled WGS sequence"/>
</dbReference>
<gene>
    <name evidence="1" type="ORF">NCTC11388_01478</name>
</gene>